<comment type="caution">
    <text evidence="2">The sequence shown here is derived from an EMBL/GenBank/DDBJ whole genome shotgun (WGS) entry which is preliminary data.</text>
</comment>
<dbReference type="RefSeq" id="WP_016837559.1">
    <property type="nucleotide sequence ID" value="NZ_AP018335.1"/>
</dbReference>
<evidence type="ECO:0000313" key="3">
    <source>
        <dbReference type="Proteomes" id="UP000557217"/>
    </source>
</evidence>
<dbReference type="Proteomes" id="UP000557217">
    <property type="component" value="Unassembled WGS sequence"/>
</dbReference>
<feature type="transmembrane region" description="Helical" evidence="1">
    <location>
        <begin position="71"/>
        <end position="90"/>
    </location>
</feature>
<dbReference type="AlphaFoldDB" id="A0A840PLK3"/>
<dbReference type="EMBL" id="JACHGZ010000018">
    <property type="protein sequence ID" value="MBB5149295.1"/>
    <property type="molecule type" value="Genomic_DNA"/>
</dbReference>
<keyword evidence="3" id="KW-1185">Reference proteome</keyword>
<organism evidence="2 3">
    <name type="scientific">Ureibacillus thermosphaericus</name>
    <dbReference type="NCBI Taxonomy" id="51173"/>
    <lineage>
        <taxon>Bacteria</taxon>
        <taxon>Bacillati</taxon>
        <taxon>Bacillota</taxon>
        <taxon>Bacilli</taxon>
        <taxon>Bacillales</taxon>
        <taxon>Caryophanaceae</taxon>
        <taxon>Ureibacillus</taxon>
    </lineage>
</organism>
<gene>
    <name evidence="2" type="ORF">HNR36_001685</name>
</gene>
<dbReference type="InterPro" id="IPR025620">
    <property type="entry name" value="YlaH"/>
</dbReference>
<reference evidence="2 3" key="1">
    <citation type="submission" date="2020-08" db="EMBL/GenBank/DDBJ databases">
        <title>Genomic Encyclopedia of Type Strains, Phase IV (KMG-IV): sequencing the most valuable type-strain genomes for metagenomic binning, comparative biology and taxonomic classification.</title>
        <authorList>
            <person name="Goeker M."/>
        </authorList>
    </citation>
    <scope>NUCLEOTIDE SEQUENCE [LARGE SCALE GENOMIC DNA]</scope>
    <source>
        <strain evidence="2 3">DSM 10633</strain>
    </source>
</reference>
<sequence>MKLFSLILASAPVLSDTERVFNRMSPITRYVYESAPSNTTAGYIIFFLVFILSAIVYKLGFAKKLSLGKNIIIYIFLFLGCILLTFFAIFLPMIEGLIVAALVLILYKIRLWREKKEEQEA</sequence>
<evidence type="ECO:0000256" key="1">
    <source>
        <dbReference type="SAM" id="Phobius"/>
    </source>
</evidence>
<protein>
    <submittedName>
        <fullName evidence="2">Putative membrane protein</fullName>
    </submittedName>
</protein>
<keyword evidence="1" id="KW-0812">Transmembrane</keyword>
<dbReference type="Pfam" id="PF14036">
    <property type="entry name" value="YlaH"/>
    <property type="match status" value="1"/>
</dbReference>
<keyword evidence="1" id="KW-1133">Transmembrane helix</keyword>
<keyword evidence="1" id="KW-0472">Membrane</keyword>
<accession>A0A840PLK3</accession>
<name>A0A840PLK3_URETH</name>
<feature type="transmembrane region" description="Helical" evidence="1">
    <location>
        <begin position="39"/>
        <end position="59"/>
    </location>
</feature>
<proteinExistence type="predicted"/>
<evidence type="ECO:0000313" key="2">
    <source>
        <dbReference type="EMBL" id="MBB5149295.1"/>
    </source>
</evidence>